<reference evidence="2" key="1">
    <citation type="submission" date="2020-06" db="EMBL/GenBank/DDBJ databases">
        <authorList>
            <person name="Li T."/>
            <person name="Hu X."/>
            <person name="Zhang T."/>
            <person name="Song X."/>
            <person name="Zhang H."/>
            <person name="Dai N."/>
            <person name="Sheng W."/>
            <person name="Hou X."/>
            <person name="Wei L."/>
        </authorList>
    </citation>
    <scope>NUCLEOTIDE SEQUENCE</scope>
    <source>
        <strain evidence="2">G02</strain>
        <tissue evidence="2">Leaf</tissue>
    </source>
</reference>
<proteinExistence type="predicted"/>
<reference evidence="2" key="2">
    <citation type="journal article" date="2024" name="Plant">
        <title>Genomic evolution and insights into agronomic trait innovations of Sesamum species.</title>
        <authorList>
            <person name="Miao H."/>
            <person name="Wang L."/>
            <person name="Qu L."/>
            <person name="Liu H."/>
            <person name="Sun Y."/>
            <person name="Le M."/>
            <person name="Wang Q."/>
            <person name="Wei S."/>
            <person name="Zheng Y."/>
            <person name="Lin W."/>
            <person name="Duan Y."/>
            <person name="Cao H."/>
            <person name="Xiong S."/>
            <person name="Wang X."/>
            <person name="Wei L."/>
            <person name="Li C."/>
            <person name="Ma Q."/>
            <person name="Ju M."/>
            <person name="Zhao R."/>
            <person name="Li G."/>
            <person name="Mu C."/>
            <person name="Tian Q."/>
            <person name="Mei H."/>
            <person name="Zhang T."/>
            <person name="Gao T."/>
            <person name="Zhang H."/>
        </authorList>
    </citation>
    <scope>NUCLEOTIDE SEQUENCE</scope>
    <source>
        <strain evidence="2">G02</strain>
    </source>
</reference>
<gene>
    <name evidence="2" type="ORF">Sradi_6078100</name>
</gene>
<evidence type="ECO:0000256" key="1">
    <source>
        <dbReference type="SAM" id="MobiDB-lite"/>
    </source>
</evidence>
<accession>A0AAW2KLN4</accession>
<comment type="caution">
    <text evidence="2">The sequence shown here is derived from an EMBL/GenBank/DDBJ whole genome shotgun (WGS) entry which is preliminary data.</text>
</comment>
<dbReference type="PANTHER" id="PTHR46481:SF11">
    <property type="entry name" value="ZINC FINGER BED DOMAIN-CONTAINING PROTEIN RICESLEEPER 2-LIKE"/>
    <property type="match status" value="1"/>
</dbReference>
<dbReference type="InterPro" id="IPR052035">
    <property type="entry name" value="ZnF_BED_domain_contain"/>
</dbReference>
<feature type="non-terminal residue" evidence="2">
    <location>
        <position position="1"/>
    </location>
</feature>
<sequence length="186" mass="21082">SPSTLKLLKLPQLSIGRRESPSQLSSKLVVTCRQSPPQLSSPSFSSKLEKLAVDLLCYPSTAQMESQPEDTSQPSVGESNNVTESNIEIEMSKDIPDKIEIEETFEDNSKRKRKSEAWNHFKRVKVEVIGYFIDDNWTLQNCILRFSYVPPPHTTEVLADTLVEALMDWNIDCKVSTITVDKLHNK</sequence>
<protein>
    <submittedName>
        <fullName evidence="2">Uncharacterized protein</fullName>
    </submittedName>
</protein>
<dbReference type="InterPro" id="IPR012337">
    <property type="entry name" value="RNaseH-like_sf"/>
</dbReference>
<dbReference type="SUPFAM" id="SSF53098">
    <property type="entry name" value="Ribonuclease H-like"/>
    <property type="match status" value="1"/>
</dbReference>
<dbReference type="EMBL" id="JACGWJ010000028">
    <property type="protein sequence ID" value="KAL0306608.1"/>
    <property type="molecule type" value="Genomic_DNA"/>
</dbReference>
<dbReference type="PANTHER" id="PTHR46481">
    <property type="entry name" value="ZINC FINGER BED DOMAIN-CONTAINING PROTEIN 4"/>
    <property type="match status" value="1"/>
</dbReference>
<evidence type="ECO:0000313" key="2">
    <source>
        <dbReference type="EMBL" id="KAL0306608.1"/>
    </source>
</evidence>
<organism evidence="2">
    <name type="scientific">Sesamum radiatum</name>
    <name type="common">Black benniseed</name>
    <dbReference type="NCBI Taxonomy" id="300843"/>
    <lineage>
        <taxon>Eukaryota</taxon>
        <taxon>Viridiplantae</taxon>
        <taxon>Streptophyta</taxon>
        <taxon>Embryophyta</taxon>
        <taxon>Tracheophyta</taxon>
        <taxon>Spermatophyta</taxon>
        <taxon>Magnoliopsida</taxon>
        <taxon>eudicotyledons</taxon>
        <taxon>Gunneridae</taxon>
        <taxon>Pentapetalae</taxon>
        <taxon>asterids</taxon>
        <taxon>lamiids</taxon>
        <taxon>Lamiales</taxon>
        <taxon>Pedaliaceae</taxon>
        <taxon>Sesamum</taxon>
    </lineage>
</organism>
<dbReference type="AlphaFoldDB" id="A0AAW2KLN4"/>
<feature type="region of interest" description="Disordered" evidence="1">
    <location>
        <begin position="63"/>
        <end position="85"/>
    </location>
</feature>
<name>A0AAW2KLN4_SESRA</name>